<reference evidence="14" key="1">
    <citation type="submission" date="2023-08" db="EMBL/GenBank/DDBJ databases">
        <title>Rhodospirillaceae gen. nov., a novel taxon isolated from the Yangtze River Yuezi River estuary sludge.</title>
        <authorList>
            <person name="Ruan L."/>
        </authorList>
    </citation>
    <scope>NUCLEOTIDE SEQUENCE [LARGE SCALE GENOMIC DNA]</scope>
    <source>
        <strain evidence="14">R-7</strain>
    </source>
</reference>
<evidence type="ECO:0000256" key="2">
    <source>
        <dbReference type="ARBA" id="ARBA00004767"/>
    </source>
</evidence>
<dbReference type="EMBL" id="JAUYVI010000006">
    <property type="protein sequence ID" value="MDQ7250194.1"/>
    <property type="molecule type" value="Genomic_DNA"/>
</dbReference>
<comment type="pathway">
    <text evidence="2">Alkene biosynthesis; ethylene biosynthesis via 2-oxoglutarate.</text>
</comment>
<dbReference type="EC" id="1.14.20.7" evidence="3"/>
<comment type="catalytic activity">
    <reaction evidence="10">
        <text>L-arginine + 2-oxoglutarate + O2 = guanidine + L-glutamate 5-semialdehyde + succinate + CO2</text>
        <dbReference type="Rhea" id="RHEA:31535"/>
        <dbReference type="ChEBI" id="CHEBI:15379"/>
        <dbReference type="ChEBI" id="CHEBI:16526"/>
        <dbReference type="ChEBI" id="CHEBI:16810"/>
        <dbReference type="ChEBI" id="CHEBI:30031"/>
        <dbReference type="ChEBI" id="CHEBI:30087"/>
        <dbReference type="ChEBI" id="CHEBI:32682"/>
        <dbReference type="ChEBI" id="CHEBI:58066"/>
        <dbReference type="EC" id="1.14.20.7"/>
    </reaction>
</comment>
<dbReference type="RefSeq" id="WP_379959130.1">
    <property type="nucleotide sequence ID" value="NZ_JAUYVI010000006.1"/>
</dbReference>
<evidence type="ECO:0000256" key="6">
    <source>
        <dbReference type="ARBA" id="ARBA00022666"/>
    </source>
</evidence>
<dbReference type="SUPFAM" id="SSF51197">
    <property type="entry name" value="Clavaminate synthase-like"/>
    <property type="match status" value="1"/>
</dbReference>
<comment type="cofactor">
    <cofactor evidence="1">
        <name>Fe(2+)</name>
        <dbReference type="ChEBI" id="CHEBI:29033"/>
    </cofactor>
</comment>
<evidence type="ECO:0000256" key="7">
    <source>
        <dbReference type="ARBA" id="ARBA00031011"/>
    </source>
</evidence>
<feature type="domain" description="Fe2OG dioxygenase" evidence="12">
    <location>
        <begin position="170"/>
        <end position="271"/>
    </location>
</feature>
<organism evidence="13 14">
    <name type="scientific">Dongia sedimenti</name>
    <dbReference type="NCBI Taxonomy" id="3064282"/>
    <lineage>
        <taxon>Bacteria</taxon>
        <taxon>Pseudomonadati</taxon>
        <taxon>Pseudomonadota</taxon>
        <taxon>Alphaproteobacteria</taxon>
        <taxon>Rhodospirillales</taxon>
        <taxon>Dongiaceae</taxon>
        <taxon>Dongia</taxon>
    </lineage>
</organism>
<dbReference type="PANTHER" id="PTHR47990">
    <property type="entry name" value="2-OXOGLUTARATE (2OG) AND FE(II)-DEPENDENT OXYGENASE SUPERFAMILY PROTEIN-RELATED"/>
    <property type="match status" value="1"/>
</dbReference>
<gene>
    <name evidence="13" type="ORF">Q8A70_21060</name>
</gene>
<dbReference type="PROSITE" id="PS51471">
    <property type="entry name" value="FE2OG_OXY"/>
    <property type="match status" value="1"/>
</dbReference>
<dbReference type="InterPro" id="IPR050231">
    <property type="entry name" value="Iron_ascorbate_oxido_reductase"/>
</dbReference>
<accession>A0ABU0YR47</accession>
<evidence type="ECO:0000256" key="1">
    <source>
        <dbReference type="ARBA" id="ARBA00001954"/>
    </source>
</evidence>
<sequence length="343" mass="38084">MNELPTLDLSRFAGPDRAAFLAALRRTAREIGFFYVTGHGVPDDLPGAVLDASRRFFALPEAEKLTVEMVHSPHFRGYNRPGWELTRGKPDWREQFDLAAERPALPRNGGLPAWARLQGPNQWPVSLPDFQNVMLRWQDEATALSIRLVQAFAAALEQPEDVFAPIYDDLPNQRIKIIRYPGRDRSEETQGVGAHKDSGFVTVLLQDRERGLEVETPDGWIEAPPRPGTFVINIGELLEMASSGYLKATMHRVVSPPAGSERLSVAFFLGAKLDATVPVLELPPHLAAEARGVTQDPLNPLFMEVGRNYLKSRIRSHPDVAKAHYADLLTPEELRATGPGSAY</sequence>
<dbReference type="InterPro" id="IPR005123">
    <property type="entry name" value="Oxoglu/Fe-dep_dioxygenase_dom"/>
</dbReference>
<evidence type="ECO:0000313" key="13">
    <source>
        <dbReference type="EMBL" id="MDQ7250194.1"/>
    </source>
</evidence>
<dbReference type="InterPro" id="IPR044861">
    <property type="entry name" value="IPNS-like_FE2OG_OXY"/>
</dbReference>
<dbReference type="Gene3D" id="2.60.120.330">
    <property type="entry name" value="B-lactam Antibiotic, Isopenicillin N Synthase, Chain"/>
    <property type="match status" value="1"/>
</dbReference>
<evidence type="ECO:0000256" key="10">
    <source>
        <dbReference type="ARBA" id="ARBA00049359"/>
    </source>
</evidence>
<comment type="caution">
    <text evidence="13">The sequence shown here is derived from an EMBL/GenBank/DDBJ whole genome shotgun (WGS) entry which is preliminary data.</text>
</comment>
<name>A0ABU0YR47_9PROT</name>
<dbReference type="Pfam" id="PF03171">
    <property type="entry name" value="2OG-FeII_Oxy"/>
    <property type="match status" value="1"/>
</dbReference>
<comment type="similarity">
    <text evidence="11">Belongs to the iron/ascorbate-dependent oxidoreductase family.</text>
</comment>
<evidence type="ECO:0000256" key="8">
    <source>
        <dbReference type="ARBA" id="ARBA00031282"/>
    </source>
</evidence>
<proteinExistence type="inferred from homology"/>
<dbReference type="InterPro" id="IPR027443">
    <property type="entry name" value="IPNS-like_sf"/>
</dbReference>
<dbReference type="EC" id="1.13.12.19" evidence="4"/>
<dbReference type="PRINTS" id="PR00682">
    <property type="entry name" value="IPNSYNTHASE"/>
</dbReference>
<evidence type="ECO:0000256" key="5">
    <source>
        <dbReference type="ARBA" id="ARBA00019045"/>
    </source>
</evidence>
<dbReference type="Pfam" id="PF14226">
    <property type="entry name" value="DIOX_N"/>
    <property type="match status" value="1"/>
</dbReference>
<protein>
    <recommendedName>
        <fullName evidence="5">2-oxoglutarate-dependent ethylene/succinate-forming enzyme</fullName>
        <ecNumber evidence="4">1.13.12.19</ecNumber>
        <ecNumber evidence="3">1.14.20.7</ecNumber>
    </recommendedName>
    <alternativeName>
        <fullName evidence="7">2-oxoglutarate dioxygenase (ethylene-forming)</fullName>
    </alternativeName>
    <alternativeName>
        <fullName evidence="8">2-oxoglutarate/L-arginine monooxygenase/decarboxylase (succinate-forming)</fullName>
    </alternativeName>
</protein>
<dbReference type="Proteomes" id="UP001230156">
    <property type="component" value="Unassembled WGS sequence"/>
</dbReference>
<keyword evidence="11" id="KW-0408">Iron</keyword>
<evidence type="ECO:0000256" key="3">
    <source>
        <dbReference type="ARBA" id="ARBA00012293"/>
    </source>
</evidence>
<evidence type="ECO:0000256" key="9">
    <source>
        <dbReference type="ARBA" id="ARBA00047725"/>
    </source>
</evidence>
<evidence type="ECO:0000256" key="4">
    <source>
        <dbReference type="ARBA" id="ARBA00012531"/>
    </source>
</evidence>
<keyword evidence="6" id="KW-0266">Ethylene biosynthesis</keyword>
<evidence type="ECO:0000256" key="11">
    <source>
        <dbReference type="RuleBase" id="RU003682"/>
    </source>
</evidence>
<keyword evidence="11" id="KW-0479">Metal-binding</keyword>
<evidence type="ECO:0000313" key="14">
    <source>
        <dbReference type="Proteomes" id="UP001230156"/>
    </source>
</evidence>
<comment type="catalytic activity">
    <reaction evidence="9">
        <text>2-oxoglutarate + O2 + 2 H(+) = ethene + 3 CO2 + H2O</text>
        <dbReference type="Rhea" id="RHEA:31523"/>
        <dbReference type="ChEBI" id="CHEBI:15377"/>
        <dbReference type="ChEBI" id="CHEBI:15378"/>
        <dbReference type="ChEBI" id="CHEBI:15379"/>
        <dbReference type="ChEBI" id="CHEBI:16526"/>
        <dbReference type="ChEBI" id="CHEBI:16810"/>
        <dbReference type="ChEBI" id="CHEBI:18153"/>
        <dbReference type="EC" id="1.13.12.19"/>
    </reaction>
</comment>
<evidence type="ECO:0000259" key="12">
    <source>
        <dbReference type="PROSITE" id="PS51471"/>
    </source>
</evidence>
<keyword evidence="11" id="KW-0560">Oxidoreductase</keyword>
<dbReference type="InterPro" id="IPR026992">
    <property type="entry name" value="DIOX_N"/>
</dbReference>
<keyword evidence="14" id="KW-1185">Reference proteome</keyword>